<dbReference type="SUPFAM" id="SSF53335">
    <property type="entry name" value="S-adenosyl-L-methionine-dependent methyltransferases"/>
    <property type="match status" value="1"/>
</dbReference>
<dbReference type="GO" id="GO:0008757">
    <property type="term" value="F:S-adenosylmethionine-dependent methyltransferase activity"/>
    <property type="evidence" value="ECO:0007669"/>
    <property type="project" value="InterPro"/>
</dbReference>
<dbReference type="CDD" id="cd02440">
    <property type="entry name" value="AdoMet_MTases"/>
    <property type="match status" value="1"/>
</dbReference>
<dbReference type="GO" id="GO:0032259">
    <property type="term" value="P:methylation"/>
    <property type="evidence" value="ECO:0007669"/>
    <property type="project" value="UniProtKB-KW"/>
</dbReference>
<feature type="domain" description="Methyltransferase type 11" evidence="2">
    <location>
        <begin position="49"/>
        <end position="142"/>
    </location>
</feature>
<dbReference type="RefSeq" id="WP_146782958.1">
    <property type="nucleotide sequence ID" value="NZ_CP042434.1"/>
</dbReference>
<reference evidence="3 4" key="1">
    <citation type="journal article" date="2017" name="Int. J. Syst. Evol. Microbiol.">
        <title>Arachidicoccus ginsenosidivorans sp. nov., with ginsenoside-converting activity isolated from ginseng cultivating soil.</title>
        <authorList>
            <person name="Siddiqi M.Z."/>
            <person name="Aslam Z."/>
            <person name="Im W.T."/>
        </authorList>
    </citation>
    <scope>NUCLEOTIDE SEQUENCE [LARGE SCALE GENOMIC DNA]</scope>
    <source>
        <strain evidence="3 4">Gsoil 809</strain>
    </source>
</reference>
<dbReference type="EMBL" id="CP042434">
    <property type="protein sequence ID" value="QEC72480.1"/>
    <property type="molecule type" value="Genomic_DNA"/>
</dbReference>
<dbReference type="InterPro" id="IPR050447">
    <property type="entry name" value="Erg6_SMT_methyltransf"/>
</dbReference>
<name>A0A5B8VLT9_9BACT</name>
<dbReference type="OrthoDB" id="9795634at2"/>
<dbReference type="Gene3D" id="3.40.50.150">
    <property type="entry name" value="Vaccinia Virus protein VP39"/>
    <property type="match status" value="1"/>
</dbReference>
<evidence type="ECO:0000313" key="3">
    <source>
        <dbReference type="EMBL" id="QEC72480.1"/>
    </source>
</evidence>
<dbReference type="AlphaFoldDB" id="A0A5B8VLT9"/>
<organism evidence="3 4">
    <name type="scientific">Arachidicoccus ginsenosidivorans</name>
    <dbReference type="NCBI Taxonomy" id="496057"/>
    <lineage>
        <taxon>Bacteria</taxon>
        <taxon>Pseudomonadati</taxon>
        <taxon>Bacteroidota</taxon>
        <taxon>Chitinophagia</taxon>
        <taxon>Chitinophagales</taxon>
        <taxon>Chitinophagaceae</taxon>
        <taxon>Arachidicoccus</taxon>
    </lineage>
</organism>
<gene>
    <name evidence="3" type="ORF">FSB73_13155</name>
</gene>
<dbReference type="Pfam" id="PF08241">
    <property type="entry name" value="Methyltransf_11"/>
    <property type="match status" value="1"/>
</dbReference>
<dbReference type="PANTHER" id="PTHR44068">
    <property type="entry name" value="ZGC:194242"/>
    <property type="match status" value="1"/>
</dbReference>
<sequence length="259" mass="29515">MAIEETYNEKQGHWMLARLGKQVLRPGGIALTRILLSQLKINNQDDLVEFAPGLGLTANMACEYKPHSYTGIDRNEQAARRARESIHFSKARVIVGDAMATSLPDQYATKVFGEAMLTMHPIDTKVQIIKEAARILKPGGYYGIHELCIQPEDISESDQKRIFKDLGSNMRVHAHPLTIPAWRSLLQEEGFEILSVETTPMALLEFDRLIQDEGIVRTLKIVFNVLTHRALRKRILHIREMFRRHQNDIEAVAIIARKN</sequence>
<dbReference type="Proteomes" id="UP000321291">
    <property type="component" value="Chromosome"/>
</dbReference>
<dbReference type="PANTHER" id="PTHR44068:SF11">
    <property type="entry name" value="GERANYL DIPHOSPHATE 2-C-METHYLTRANSFERASE"/>
    <property type="match status" value="1"/>
</dbReference>
<protein>
    <submittedName>
        <fullName evidence="3">Class I SAM-dependent methyltransferase</fullName>
    </submittedName>
</protein>
<keyword evidence="1 3" id="KW-0808">Transferase</keyword>
<evidence type="ECO:0000256" key="1">
    <source>
        <dbReference type="ARBA" id="ARBA00022679"/>
    </source>
</evidence>
<dbReference type="KEGG" id="agi:FSB73_13155"/>
<keyword evidence="3" id="KW-0489">Methyltransferase</keyword>
<evidence type="ECO:0000313" key="4">
    <source>
        <dbReference type="Proteomes" id="UP000321291"/>
    </source>
</evidence>
<dbReference type="InterPro" id="IPR013216">
    <property type="entry name" value="Methyltransf_11"/>
</dbReference>
<keyword evidence="4" id="KW-1185">Reference proteome</keyword>
<proteinExistence type="predicted"/>
<accession>A0A5B8VLT9</accession>
<evidence type="ECO:0000259" key="2">
    <source>
        <dbReference type="Pfam" id="PF08241"/>
    </source>
</evidence>
<dbReference type="InterPro" id="IPR029063">
    <property type="entry name" value="SAM-dependent_MTases_sf"/>
</dbReference>